<dbReference type="SUPFAM" id="SSF54928">
    <property type="entry name" value="RNA-binding domain, RBD"/>
    <property type="match status" value="1"/>
</dbReference>
<organism evidence="5">
    <name type="scientific">Timema poppense</name>
    <name type="common">Walking stick</name>
    <dbReference type="NCBI Taxonomy" id="170557"/>
    <lineage>
        <taxon>Eukaryota</taxon>
        <taxon>Metazoa</taxon>
        <taxon>Ecdysozoa</taxon>
        <taxon>Arthropoda</taxon>
        <taxon>Hexapoda</taxon>
        <taxon>Insecta</taxon>
        <taxon>Pterygota</taxon>
        <taxon>Neoptera</taxon>
        <taxon>Polyneoptera</taxon>
        <taxon>Phasmatodea</taxon>
        <taxon>Timematodea</taxon>
        <taxon>Timematoidea</taxon>
        <taxon>Timematidae</taxon>
        <taxon>Timema</taxon>
    </lineage>
</organism>
<dbReference type="SMART" id="SM00360">
    <property type="entry name" value="RRM"/>
    <property type="match status" value="1"/>
</dbReference>
<dbReference type="CDD" id="cd00590">
    <property type="entry name" value="RRM_SF"/>
    <property type="match status" value="1"/>
</dbReference>
<proteinExistence type="predicted"/>
<accession>A0A7R9DS91</accession>
<dbReference type="InterPro" id="IPR032675">
    <property type="entry name" value="LRR_dom_sf"/>
</dbReference>
<dbReference type="PROSITE" id="PS50102">
    <property type="entry name" value="RRM"/>
    <property type="match status" value="1"/>
</dbReference>
<dbReference type="GO" id="GO:0003723">
    <property type="term" value="F:RNA binding"/>
    <property type="evidence" value="ECO:0007669"/>
    <property type="project" value="UniProtKB-UniRule"/>
</dbReference>
<evidence type="ECO:0000259" key="4">
    <source>
        <dbReference type="PROSITE" id="PS50102"/>
    </source>
</evidence>
<dbReference type="Pfam" id="PF00076">
    <property type="entry name" value="RRM_1"/>
    <property type="match status" value="1"/>
</dbReference>
<dbReference type="SUPFAM" id="SSF81383">
    <property type="entry name" value="F-box domain"/>
    <property type="match status" value="1"/>
</dbReference>
<protein>
    <recommendedName>
        <fullName evidence="4">RRM domain-containing protein</fullName>
    </recommendedName>
</protein>
<dbReference type="GO" id="GO:0005737">
    <property type="term" value="C:cytoplasm"/>
    <property type="evidence" value="ECO:0007669"/>
    <property type="project" value="TreeGrafter"/>
</dbReference>
<evidence type="ECO:0000256" key="1">
    <source>
        <dbReference type="ARBA" id="ARBA00022786"/>
    </source>
</evidence>
<dbReference type="EMBL" id="OD026533">
    <property type="protein sequence ID" value="CAD7420066.1"/>
    <property type="molecule type" value="Genomic_DNA"/>
</dbReference>
<keyword evidence="2 3" id="KW-0694">RNA-binding</keyword>
<name>A0A7R9DS91_TIMPO</name>
<evidence type="ECO:0000256" key="2">
    <source>
        <dbReference type="ARBA" id="ARBA00022884"/>
    </source>
</evidence>
<dbReference type="InterPro" id="IPR057207">
    <property type="entry name" value="FBXL15_LRR"/>
</dbReference>
<dbReference type="AlphaFoldDB" id="A0A7R9DS91"/>
<dbReference type="InterPro" id="IPR012677">
    <property type="entry name" value="Nucleotide-bd_a/b_plait_sf"/>
</dbReference>
<dbReference type="InterPro" id="IPR035979">
    <property type="entry name" value="RBD_domain_sf"/>
</dbReference>
<dbReference type="PANTHER" id="PTHR13382">
    <property type="entry name" value="MITOCHONDRIAL ATP SYNTHASE COUPLING FACTOR B"/>
    <property type="match status" value="1"/>
</dbReference>
<dbReference type="Pfam" id="PF25372">
    <property type="entry name" value="DUF7885"/>
    <property type="match status" value="1"/>
</dbReference>
<dbReference type="SMART" id="SM00367">
    <property type="entry name" value="LRR_CC"/>
    <property type="match status" value="5"/>
</dbReference>
<dbReference type="InterPro" id="IPR036047">
    <property type="entry name" value="F-box-like_dom_sf"/>
</dbReference>
<feature type="domain" description="RRM" evidence="4">
    <location>
        <begin position="19"/>
        <end position="95"/>
    </location>
</feature>
<evidence type="ECO:0000256" key="3">
    <source>
        <dbReference type="PROSITE-ProRule" id="PRU00176"/>
    </source>
</evidence>
<sequence>MDTIKSENDTDPPTIRQIRKVFVGNLPSWSKRSDLKVLFREFGKIADVHVVKRRRSKNCYGFVTFKYPESASKVLGDDRKMELGLKLLQVSPAYPEHQPDEFKNGKILNRDFGLLKGKSESTLLKVLRCKPNGGSRCEIARGRSLQTDTSISTDDCIDENKCFIDKLNDDCMYHLFSLLPKLELIKVERVCKRWQLLCLRTWLRQKDLTFYPLLSGSSKNPYYSFRALLGFLQRCGRRVTEVDISDYRSGLTSHALNVIAEHCKCLRHLNVSGLALSRLSLLSVGTVSEELRSIQMEECFGVGDKCLGKFFRCLGKLERVNLSRFVGLKGKCLKYLPEETTKEIYINDCNDLCASKVADGLRRLKNLETLQMNRCMRMTDFDIWSILLSVLQLRELKIEGCYLLTSHDVLTPMYSMRNLSTLSLQFNPIIEDMVVASLSTKCVNIRSLNVFRVWLSLLESLHISYLGRVTDESLEAAADHPRLKTLECRGCPLLTDLGFCALVTRCRQLSRLDVSGCQQVTDVTVEMAARQRQGSNFRLVLVVGGTGVKKTVKRHNCPSLQVLDTNLCLSFFQSGFFADFGHLW</sequence>
<dbReference type="InterPro" id="IPR000504">
    <property type="entry name" value="RRM_dom"/>
</dbReference>
<dbReference type="InterPro" id="IPR050648">
    <property type="entry name" value="F-box_LRR-repeat"/>
</dbReference>
<dbReference type="Gene3D" id="3.30.70.330">
    <property type="match status" value="1"/>
</dbReference>
<keyword evidence="1" id="KW-0833">Ubl conjugation pathway</keyword>
<dbReference type="SUPFAM" id="SSF52047">
    <property type="entry name" value="RNI-like"/>
    <property type="match status" value="1"/>
</dbReference>
<evidence type="ECO:0000313" key="5">
    <source>
        <dbReference type="EMBL" id="CAD7420066.1"/>
    </source>
</evidence>
<dbReference type="Gene3D" id="3.80.10.10">
    <property type="entry name" value="Ribonuclease Inhibitor"/>
    <property type="match status" value="2"/>
</dbReference>
<reference evidence="5" key="1">
    <citation type="submission" date="2020-11" db="EMBL/GenBank/DDBJ databases">
        <authorList>
            <person name="Tran Van P."/>
        </authorList>
    </citation>
    <scope>NUCLEOTIDE SEQUENCE</scope>
</reference>
<gene>
    <name evidence="5" type="ORF">TPSB3V08_LOCUS13481</name>
</gene>
<dbReference type="InterPro" id="IPR006553">
    <property type="entry name" value="Leu-rich_rpt_Cys-con_subtyp"/>
</dbReference>